<dbReference type="Proteomes" id="UP000808337">
    <property type="component" value="Unassembled WGS sequence"/>
</dbReference>
<keyword evidence="6 10" id="KW-0802">TPR repeat</keyword>
<dbReference type="PANTHER" id="PTHR45783:SF3">
    <property type="entry name" value="KINESIN LIGHT CHAIN"/>
    <property type="match status" value="1"/>
</dbReference>
<dbReference type="Pfam" id="PF12770">
    <property type="entry name" value="CHAT"/>
    <property type="match status" value="1"/>
</dbReference>
<dbReference type="PANTHER" id="PTHR45783">
    <property type="entry name" value="KINESIN LIGHT CHAIN"/>
    <property type="match status" value="1"/>
</dbReference>
<evidence type="ECO:0000256" key="6">
    <source>
        <dbReference type="ARBA" id="ARBA00022803"/>
    </source>
</evidence>
<dbReference type="Pfam" id="PF13424">
    <property type="entry name" value="TPR_12"/>
    <property type="match status" value="5"/>
</dbReference>
<dbReference type="AlphaFoldDB" id="A0A9D7SST0"/>
<comment type="subcellular location">
    <subcellularLocation>
        <location evidence="1">Cytoplasm</location>
        <location evidence="1">Cytoskeleton</location>
    </subcellularLocation>
</comment>
<name>A0A9D7SST0_9BACT</name>
<evidence type="ECO:0000256" key="5">
    <source>
        <dbReference type="ARBA" id="ARBA00022737"/>
    </source>
</evidence>
<dbReference type="Gene3D" id="1.25.40.10">
    <property type="entry name" value="Tetratricopeptide repeat domain"/>
    <property type="match status" value="3"/>
</dbReference>
<comment type="caution">
    <text evidence="12">The sequence shown here is derived from an EMBL/GenBank/DDBJ whole genome shotgun (WGS) entry which is preliminary data.</text>
</comment>
<dbReference type="PROSITE" id="PS50005">
    <property type="entry name" value="TPR"/>
    <property type="match status" value="3"/>
</dbReference>
<dbReference type="SUPFAM" id="SSF48452">
    <property type="entry name" value="TPR-like"/>
    <property type="match status" value="1"/>
</dbReference>
<evidence type="ECO:0000256" key="9">
    <source>
        <dbReference type="ARBA" id="ARBA00023212"/>
    </source>
</evidence>
<evidence type="ECO:0000256" key="10">
    <source>
        <dbReference type="PROSITE-ProRule" id="PRU00339"/>
    </source>
</evidence>
<evidence type="ECO:0000256" key="3">
    <source>
        <dbReference type="ARBA" id="ARBA00022490"/>
    </source>
</evidence>
<sequence>MKQILFVLIYCLPNILSAQNRDSMTVVKQVDSLLTIANDLRKSGKNTEALPVAQEAADISKQKWGENNVTYASSLHRLASIYSGLKEIDHAEELYLKALELREKLLGKWNADYAASLNNLATLYGKKGDYSKAELLFKQLIEIDAKILGKEHPDYVSSLNSLGYLYWVKGDYGKAESLYLEAKEIRGETLGKEHPDYIASLDNLASAYFYNGDYLKAEPVYLEALEIKAKTLGKEHPAYITDLNTLAVLYIYKGEYGKAEPLLLLTIEKKAKVLGKEHSSYATSLDNLANLYLTIGDYKKAEPLFMESKEIRAKALGKEHLGYASSLNNLAVLYMDTKDYDKAEPLILEALEIKAKTIGKEHPDYAVSLNNLAGLYKDKGDYAKAEPLNLEAIAIREKTVGKEHPDYAVSLNNLASLYFEEGEYVKAESLNLQAKEIQLKVLGKEHPDYVTTLNNLALLYWKTKRDSLAASSMAEIFGIQRASLLEGTQYLSDWELSEYEKTFVDAQNQYYSFTQTLGKDGGEMKALCFDIRLFYNGFLLATANQMKRLALSDSSTAKKYMVLSDFHRILSREYAKPIADRDSSDITDLKEKANNLEKEVIRTIAGYGEASMQVSWKDVQAKLKRGEAAIEFTNYRYYTPNVTDSTMYAALVLLPGDTMPHFIPLFEEQQLLTLLNKSVLPDEMIVKDLYANRPELYRILWQPIEFLLHDVKTVYYSPSGLLNNLNPAALLDESGVSISKGRQWVRLSSTRDLVTGHLADSSFIEPTNNLASHNLNSAIIYGGINYDMDSLAFASANSVKIEDSLQTIDIKDGNFRYVINEQYKGSRGEVSETWPSLPHSGLEADQVSAVLRGAGFLTEEQKGFFASEENFKKIGVNGSSPRILHIATHGFSYPESAKKPQKKLGDNESNYTLLEDPMLRSGLVLAGGNYYWKNKRPLANFEDGVLVAYEVRDLNLRNTELAILSACQTGLGDIVGSEGVYGLQRAFRIAGVKFLIVSLWHIPDEKTQELMQLFYQNWAVKKESLRDAFSNAQQAMQEMYGNPYLWAGFVLVE</sequence>
<evidence type="ECO:0000313" key="12">
    <source>
        <dbReference type="EMBL" id="MBK9981601.1"/>
    </source>
</evidence>
<feature type="repeat" description="TPR" evidence="10">
    <location>
        <begin position="324"/>
        <end position="357"/>
    </location>
</feature>
<feature type="repeat" description="TPR" evidence="10">
    <location>
        <begin position="72"/>
        <end position="105"/>
    </location>
</feature>
<dbReference type="InterPro" id="IPR011990">
    <property type="entry name" value="TPR-like_helical_dom_sf"/>
</dbReference>
<evidence type="ECO:0000256" key="2">
    <source>
        <dbReference type="ARBA" id="ARBA00009622"/>
    </source>
</evidence>
<keyword evidence="3" id="KW-0963">Cytoplasm</keyword>
<comment type="similarity">
    <text evidence="2">Belongs to the kinesin light chain family.</text>
</comment>
<dbReference type="GO" id="GO:0005737">
    <property type="term" value="C:cytoplasm"/>
    <property type="evidence" value="ECO:0007669"/>
    <property type="project" value="TreeGrafter"/>
</dbReference>
<proteinExistence type="inferred from homology"/>
<feature type="domain" description="CHAT" evidence="11">
    <location>
        <begin position="695"/>
        <end position="1052"/>
    </location>
</feature>
<evidence type="ECO:0000256" key="1">
    <source>
        <dbReference type="ARBA" id="ARBA00004245"/>
    </source>
</evidence>
<dbReference type="EMBL" id="JADKGY010000001">
    <property type="protein sequence ID" value="MBK9981601.1"/>
    <property type="molecule type" value="Genomic_DNA"/>
</dbReference>
<organism evidence="12 13">
    <name type="scientific">Candidatus Opimibacter skivensis</name>
    <dbReference type="NCBI Taxonomy" id="2982028"/>
    <lineage>
        <taxon>Bacteria</taxon>
        <taxon>Pseudomonadati</taxon>
        <taxon>Bacteroidota</taxon>
        <taxon>Saprospiria</taxon>
        <taxon>Saprospirales</taxon>
        <taxon>Saprospiraceae</taxon>
        <taxon>Candidatus Opimibacter</taxon>
    </lineage>
</organism>
<keyword evidence="9" id="KW-0206">Cytoskeleton</keyword>
<gene>
    <name evidence="12" type="ORF">IPP15_04115</name>
</gene>
<dbReference type="SMART" id="SM00028">
    <property type="entry name" value="TPR"/>
    <property type="match status" value="10"/>
</dbReference>
<dbReference type="SUPFAM" id="SSF81901">
    <property type="entry name" value="HCP-like"/>
    <property type="match status" value="1"/>
</dbReference>
<dbReference type="GO" id="GO:0019894">
    <property type="term" value="F:kinesin binding"/>
    <property type="evidence" value="ECO:0007669"/>
    <property type="project" value="TreeGrafter"/>
</dbReference>
<dbReference type="GO" id="GO:0005871">
    <property type="term" value="C:kinesin complex"/>
    <property type="evidence" value="ECO:0007669"/>
    <property type="project" value="InterPro"/>
</dbReference>
<dbReference type="InterPro" id="IPR002151">
    <property type="entry name" value="Kinesin_light"/>
</dbReference>
<dbReference type="InterPro" id="IPR024983">
    <property type="entry name" value="CHAT_dom"/>
</dbReference>
<keyword evidence="7" id="KW-0175">Coiled coil</keyword>
<keyword evidence="8" id="KW-0505">Motor protein</keyword>
<evidence type="ECO:0000313" key="13">
    <source>
        <dbReference type="Proteomes" id="UP000808337"/>
    </source>
</evidence>
<feature type="repeat" description="TPR" evidence="10">
    <location>
        <begin position="114"/>
        <end position="147"/>
    </location>
</feature>
<keyword evidence="5" id="KW-0677">Repeat</keyword>
<protein>
    <submittedName>
        <fullName evidence="12">Tetratricopeptide repeat protein</fullName>
    </submittedName>
</protein>
<accession>A0A9D7SST0</accession>
<reference evidence="12 13" key="1">
    <citation type="submission" date="2020-10" db="EMBL/GenBank/DDBJ databases">
        <title>Connecting structure to function with the recovery of over 1000 high-quality activated sludge metagenome-assembled genomes encoding full-length rRNA genes using long-read sequencing.</title>
        <authorList>
            <person name="Singleton C.M."/>
            <person name="Petriglieri F."/>
            <person name="Kristensen J.M."/>
            <person name="Kirkegaard R.H."/>
            <person name="Michaelsen T.Y."/>
            <person name="Andersen M.H."/>
            <person name="Karst S.M."/>
            <person name="Dueholm M.S."/>
            <person name="Nielsen P.H."/>
            <person name="Albertsen M."/>
        </authorList>
    </citation>
    <scope>NUCLEOTIDE SEQUENCE [LARGE SCALE GENOMIC DNA]</scope>
    <source>
        <strain evidence="12">Ribe_18-Q3-R11-54_MAXAC.273</strain>
    </source>
</reference>
<evidence type="ECO:0000256" key="7">
    <source>
        <dbReference type="ARBA" id="ARBA00023054"/>
    </source>
</evidence>
<dbReference type="InterPro" id="IPR019734">
    <property type="entry name" value="TPR_rpt"/>
</dbReference>
<dbReference type="PRINTS" id="PR00381">
    <property type="entry name" value="KINESINLIGHT"/>
</dbReference>
<evidence type="ECO:0000256" key="8">
    <source>
        <dbReference type="ARBA" id="ARBA00023175"/>
    </source>
</evidence>
<evidence type="ECO:0000259" key="11">
    <source>
        <dbReference type="Pfam" id="PF12770"/>
    </source>
</evidence>
<evidence type="ECO:0000256" key="4">
    <source>
        <dbReference type="ARBA" id="ARBA00022701"/>
    </source>
</evidence>
<dbReference type="GO" id="GO:0007018">
    <property type="term" value="P:microtubule-based movement"/>
    <property type="evidence" value="ECO:0007669"/>
    <property type="project" value="TreeGrafter"/>
</dbReference>
<dbReference type="GO" id="GO:0005874">
    <property type="term" value="C:microtubule"/>
    <property type="evidence" value="ECO:0007669"/>
    <property type="project" value="UniProtKB-KW"/>
</dbReference>
<keyword evidence="4" id="KW-0493">Microtubule</keyword>